<dbReference type="GO" id="GO:0003676">
    <property type="term" value="F:nucleic acid binding"/>
    <property type="evidence" value="ECO:0007669"/>
    <property type="project" value="InterPro"/>
</dbReference>
<proteinExistence type="inferred from homology"/>
<evidence type="ECO:0000256" key="7">
    <source>
        <dbReference type="ARBA" id="ARBA00022801"/>
    </source>
</evidence>
<evidence type="ECO:0000256" key="1">
    <source>
        <dbReference type="ARBA" id="ARBA00000077"/>
    </source>
</evidence>
<keyword evidence="11" id="KW-1185">Reference proteome</keyword>
<keyword evidence="5" id="KW-0479">Metal-binding</keyword>
<evidence type="ECO:0000256" key="2">
    <source>
        <dbReference type="ARBA" id="ARBA00005300"/>
    </source>
</evidence>
<keyword evidence="7" id="KW-0378">Hydrolase</keyword>
<dbReference type="EMBL" id="AVOT02000874">
    <property type="protein sequence ID" value="MBW0464778.1"/>
    <property type="molecule type" value="Genomic_DNA"/>
</dbReference>
<comment type="caution">
    <text evidence="10">The sequence shown here is derived from an EMBL/GenBank/DDBJ whole genome shotgun (WGS) entry which is preliminary data.</text>
</comment>
<feature type="domain" description="RNase H type-1" evidence="9">
    <location>
        <begin position="184"/>
        <end position="324"/>
    </location>
</feature>
<dbReference type="PROSITE" id="PS50879">
    <property type="entry name" value="RNASE_H_1"/>
    <property type="match status" value="1"/>
</dbReference>
<dbReference type="Gene3D" id="3.30.420.10">
    <property type="entry name" value="Ribonuclease H-like superfamily/Ribonuclease H"/>
    <property type="match status" value="1"/>
</dbReference>
<keyword evidence="6" id="KW-0255">Endonuclease</keyword>
<dbReference type="Proteomes" id="UP000765509">
    <property type="component" value="Unassembled WGS sequence"/>
</dbReference>
<dbReference type="InterPro" id="IPR050092">
    <property type="entry name" value="RNase_H"/>
</dbReference>
<gene>
    <name evidence="10" type="ORF">O181_004493</name>
</gene>
<evidence type="ECO:0000313" key="10">
    <source>
        <dbReference type="EMBL" id="MBW0464778.1"/>
    </source>
</evidence>
<dbReference type="PANTHER" id="PTHR10642:SF26">
    <property type="entry name" value="RIBONUCLEASE H1"/>
    <property type="match status" value="1"/>
</dbReference>
<accession>A0A9Q3BGG2</accession>
<dbReference type="AlphaFoldDB" id="A0A9Q3BGG2"/>
<organism evidence="10 11">
    <name type="scientific">Austropuccinia psidii MF-1</name>
    <dbReference type="NCBI Taxonomy" id="1389203"/>
    <lineage>
        <taxon>Eukaryota</taxon>
        <taxon>Fungi</taxon>
        <taxon>Dikarya</taxon>
        <taxon>Basidiomycota</taxon>
        <taxon>Pucciniomycotina</taxon>
        <taxon>Pucciniomycetes</taxon>
        <taxon>Pucciniales</taxon>
        <taxon>Sphaerophragmiaceae</taxon>
        <taxon>Austropuccinia</taxon>
    </lineage>
</organism>
<keyword evidence="4" id="KW-0540">Nuclease</keyword>
<dbReference type="GO" id="GO:0043137">
    <property type="term" value="P:DNA replication, removal of RNA primer"/>
    <property type="evidence" value="ECO:0007669"/>
    <property type="project" value="TreeGrafter"/>
</dbReference>
<dbReference type="CDD" id="cd09276">
    <property type="entry name" value="Rnase_HI_RT_non_LTR"/>
    <property type="match status" value="1"/>
</dbReference>
<dbReference type="PANTHER" id="PTHR10642">
    <property type="entry name" value="RIBONUCLEASE H1"/>
    <property type="match status" value="1"/>
</dbReference>
<evidence type="ECO:0000256" key="8">
    <source>
        <dbReference type="SAM" id="MobiDB-lite"/>
    </source>
</evidence>
<feature type="region of interest" description="Disordered" evidence="8">
    <location>
        <begin position="482"/>
        <end position="503"/>
    </location>
</feature>
<comment type="similarity">
    <text evidence="2">Belongs to the RNase H family.</text>
</comment>
<dbReference type="InterPro" id="IPR012337">
    <property type="entry name" value="RNaseH-like_sf"/>
</dbReference>
<dbReference type="InterPro" id="IPR002156">
    <property type="entry name" value="RNaseH_domain"/>
</dbReference>
<dbReference type="SUPFAM" id="SSF53098">
    <property type="entry name" value="Ribonuclease H-like"/>
    <property type="match status" value="1"/>
</dbReference>
<evidence type="ECO:0000256" key="3">
    <source>
        <dbReference type="ARBA" id="ARBA00012180"/>
    </source>
</evidence>
<evidence type="ECO:0000313" key="11">
    <source>
        <dbReference type="Proteomes" id="UP000765509"/>
    </source>
</evidence>
<name>A0A9Q3BGG2_9BASI</name>
<evidence type="ECO:0000256" key="4">
    <source>
        <dbReference type="ARBA" id="ARBA00022722"/>
    </source>
</evidence>
<sequence length="503" mass="57894">MNQLRRIIKATYGLNPMEARQLVIGVLIPRLFFGSIVWFTSKNEKTTGTWLDKLHNNTVRIITGMMRQTPILFLKKDGGLPTFAQYHVKLTHCYIHHRLVAHDSHPVKRIIQKELFKDIGTFGLQIQEMIKKDRLCIQHTTPSETRTPHTLPPWAIPLQRVENLGISKEKAALKIKTHLQDKVMNDSLILFTDGSLMEGQKAGAAVYAPYKDLELRVHLGQGKNITNYEAELTAIWYAAVTAHTMLHATPTRRNKVAIFSDSQAVLNAIWKPNKKCKAQYLCLSIYNLLSNVKERSNLSLYWCPGHSNVLENEEVDNLAKQAVDNHPISIQETLPQSPSCLHKNTKAETMGPTQITDPKNRYPFRSDPGKLQKALATWDRGAATLFYQLRSGHVPLNRYLFRIKRSITPLFQYCKRPESVAHFMIFCPTYRQQRMALRRELVKKKVRVDFDNHHQLLNSVKAIPEIMKYITNTNRFPMHMTRHQVTPNRGQPASLSQSQRERT</sequence>
<feature type="region of interest" description="Disordered" evidence="8">
    <location>
        <begin position="334"/>
        <end position="363"/>
    </location>
</feature>
<dbReference type="EC" id="3.1.26.4" evidence="3"/>
<dbReference type="GO" id="GO:0004523">
    <property type="term" value="F:RNA-DNA hybrid ribonuclease activity"/>
    <property type="evidence" value="ECO:0007669"/>
    <property type="project" value="UniProtKB-EC"/>
</dbReference>
<evidence type="ECO:0000256" key="6">
    <source>
        <dbReference type="ARBA" id="ARBA00022759"/>
    </source>
</evidence>
<evidence type="ECO:0000259" key="9">
    <source>
        <dbReference type="PROSITE" id="PS50879"/>
    </source>
</evidence>
<feature type="compositionally biased region" description="Polar residues" evidence="8">
    <location>
        <begin position="483"/>
        <end position="503"/>
    </location>
</feature>
<comment type="catalytic activity">
    <reaction evidence="1">
        <text>Endonucleolytic cleavage to 5'-phosphomonoester.</text>
        <dbReference type="EC" id="3.1.26.4"/>
    </reaction>
</comment>
<reference evidence="10" key="1">
    <citation type="submission" date="2021-03" db="EMBL/GenBank/DDBJ databases">
        <title>Draft genome sequence of rust myrtle Austropuccinia psidii MF-1, a brazilian biotype.</title>
        <authorList>
            <person name="Quecine M.C."/>
            <person name="Pachon D.M.R."/>
            <person name="Bonatelli M.L."/>
            <person name="Correr F.H."/>
            <person name="Franceschini L.M."/>
            <person name="Leite T.F."/>
            <person name="Margarido G.R.A."/>
            <person name="Almeida C.A."/>
            <person name="Ferrarezi J.A."/>
            <person name="Labate C.A."/>
        </authorList>
    </citation>
    <scope>NUCLEOTIDE SEQUENCE</scope>
    <source>
        <strain evidence="10">MF-1</strain>
    </source>
</reference>
<dbReference type="InterPro" id="IPR036397">
    <property type="entry name" value="RNaseH_sf"/>
</dbReference>
<dbReference type="OrthoDB" id="3044497at2759"/>
<evidence type="ECO:0000256" key="5">
    <source>
        <dbReference type="ARBA" id="ARBA00022723"/>
    </source>
</evidence>
<protein>
    <recommendedName>
        <fullName evidence="3">ribonuclease H</fullName>
        <ecNumber evidence="3">3.1.26.4</ecNumber>
    </recommendedName>
</protein>
<dbReference type="Pfam" id="PF00075">
    <property type="entry name" value="RNase_H"/>
    <property type="match status" value="1"/>
</dbReference>
<dbReference type="GO" id="GO:0046872">
    <property type="term" value="F:metal ion binding"/>
    <property type="evidence" value="ECO:0007669"/>
    <property type="project" value="UniProtKB-KW"/>
</dbReference>